<dbReference type="GeneID" id="91097265"/>
<accession>A0AAX4K4F7</accession>
<feature type="region of interest" description="Disordered" evidence="2">
    <location>
        <begin position="140"/>
        <end position="169"/>
    </location>
</feature>
<feature type="region of interest" description="Disordered" evidence="2">
    <location>
        <begin position="186"/>
        <end position="228"/>
    </location>
</feature>
<dbReference type="RefSeq" id="XP_066078412.1">
    <property type="nucleotide sequence ID" value="XM_066222315.1"/>
</dbReference>
<dbReference type="Proteomes" id="UP001355207">
    <property type="component" value="Chromosome 9"/>
</dbReference>
<evidence type="ECO:0000313" key="4">
    <source>
        <dbReference type="Proteomes" id="UP001355207"/>
    </source>
</evidence>
<dbReference type="GO" id="GO:0000793">
    <property type="term" value="C:condensed chromosome"/>
    <property type="evidence" value="ECO:0007669"/>
    <property type="project" value="TreeGrafter"/>
</dbReference>
<dbReference type="GO" id="GO:0000796">
    <property type="term" value="C:condensin complex"/>
    <property type="evidence" value="ECO:0007669"/>
    <property type="project" value="TreeGrafter"/>
</dbReference>
<name>A0AAX4K4F7_9TREE</name>
<sequence>MSFIGAGELEHKVTQLQRQLDHRDHELNSIKNEQKKREEEFVAAKRAKEDAEYKLSNEAERAHQSEKSMKVKTDEIFQLKLKLSNLESSLEQANDKLKKEEKDNEKIQSALDVALNSGTDGVAEQIKTLQSRIKHLEGSLKSAEQEKEQLRSQGNSNDFGEPLSRGERNRLMVLQNQVESLREENARLQASGSSKSPSTDIFASSSSPSRPKTKRRSMSVSGPAPSEMIELENQISTLQEQLMQRKKDLDKAVNEKLAAEIASKKKIQKLESDMEDIKEELDFYRRNQDGNAASQEVEKVKKAMQMENDNLRSRLQDKEGEVSQKLEQIKDLEKKAELVIRLEADLEKERNVRQSLEDATTAANTTESSAQLEEAEEKIKSLQADLAKARLNTNSNASSSKVGDTEIRQLKRELTKAVRDKEYLESLVEENDILLKEKDEEISRMRTAIPVPGSPVLGASINGERLEKLEAEKIALEDKLDQQVQERNQEVKEIEARLHAASREVESISTVKEGLMEELAKAREEAETSNAQRDHSEGQLKKTIENLSAKEAELALLHSEIDQLRTTLLNAQNHASTTQQECDDMIKQFEDTKSSLKEKDTLLHEIISERDHLQSTLSTRSRNDADYSALEATLEDYKIQWIEHQSSSSKLEEEKTQLQISVTAIENQHRLARQEVLDLSANLTALEKQLDEKEEEAKNLSIRKDDTIQSLTDEVSDLKADVSLLQIKLDDKIAELAVSTSTSDKFQIQFEEAIRSYNEAQAKVTELEEAQADRSTEGEARGKDEELFQLKEEKQHLAEALAVAKAEYETESASNTFKIEQDLLEAQKKISSLEKQIQDLQSALSIAQSQRPSKSIDTETYNRMEQKIIQLRSERDDLRHNLSFVQNERQFAIRAATSDKDAALENVRKTKEELKQSSRAYEKLQVELQDAQNNLDKNNAKSNTANDEEKQQLSEHISTLQGELDSHFEKVKSLEADLQAREDNLATMKTRLELAETRAEGLQKELLEMVHHVGQTTKLSDPPRHSPTAEESSDLPTDLVANVGHGHVQSGDRSRRTSLGHMRSRSNASISTMPIFNNDEKRQLQAKVARREARIEELVAQLEKLTLNLNLANDAQEETLEERAVLMKEKNRLQAELNDALVKAPEIKEIQVEVEVEVEVEHPQMLRDLVLALVMHRQSVKSAERRWNVSKDILNKSRNTADQLRATIHEAEREKSEDSQRFIDLQEEKAALEVQLTSLQTEESSARFVLQEARKAIETLESRISTYEAENINAAESAVAISAIEAQVAEKEGKIRELEAQNVEYTTQIATIQQELRELKVSRDEEMSLLNTKINDLEEKVSSSQDRVKELESEKEGLGEEIAAAEKALEEGMIDALTERENIESRYKEVEARVLELEVQLQEKVDQLQAAIEKATQIRQELEVARNKAREISDISEQDKATVEQLQKELHSLRETTRDEIEARVSDLEAQLKEKVEQLEQAIERTTQVQRELEVAQEKAREFSDISEQDKAVIAGLENELASLKETSQGDSRIISELRNELSSIRETSTFIEEERRSLTTEITSLKDMVSSANHEKDTLKIQLANTSIELAEMRNAKDIVDNLVLQVRAELASSEEGKKIAEGSLEEIGSRVENLTAQLSSTKEELTASKEQIQAVTESSAKRQIELDNLQAENVDLKAQLEKVQSTPAAEIDETLVNDLKERIEQLEMSLTQKTEEVDEADDRTREAFKTNAKLEKKLGKLQRQLETAQVEKNTALNKLATQPSLPIQSSTSAPVMNPKSLVVPNTTNSTSVPSPAQIIKKPRVVSAPTPTQRTPLSSVNIFKPSTENTASLLSPPPSLERKRHREDDPIKPIQSVDAIMQPPPTNISINHQHKSPSKPLVTHKSSFTPQRGQNTRPSVFSNQNNNEGIDITKQKLSFPAPPTRSVFQPR</sequence>
<feature type="compositionally biased region" description="Polar residues" evidence="2">
    <location>
        <begin position="1885"/>
        <end position="1909"/>
    </location>
</feature>
<feature type="region of interest" description="Disordered" evidence="2">
    <location>
        <begin position="351"/>
        <end position="377"/>
    </location>
</feature>
<reference evidence="3 4" key="1">
    <citation type="submission" date="2024-01" db="EMBL/GenBank/DDBJ databases">
        <title>Comparative genomics of Cryptococcus and Kwoniella reveals pathogenesis evolution and contrasting modes of karyotype evolution via chromosome fusion or intercentromeric recombination.</title>
        <authorList>
            <person name="Coelho M.A."/>
            <person name="David-Palma M."/>
            <person name="Shea T."/>
            <person name="Bowers K."/>
            <person name="McGinley-Smith S."/>
            <person name="Mohammad A.W."/>
            <person name="Gnirke A."/>
            <person name="Yurkov A.M."/>
            <person name="Nowrousian M."/>
            <person name="Sun S."/>
            <person name="Cuomo C.A."/>
            <person name="Heitman J."/>
        </authorList>
    </citation>
    <scope>NUCLEOTIDE SEQUENCE [LARGE SCALE GENOMIC DNA]</scope>
    <source>
        <strain evidence="3 4">CBS 6074</strain>
    </source>
</reference>
<evidence type="ECO:0008006" key="5">
    <source>
        <dbReference type="Google" id="ProtNLM"/>
    </source>
</evidence>
<dbReference type="Gene3D" id="1.10.287.1490">
    <property type="match status" value="1"/>
</dbReference>
<dbReference type="PANTHER" id="PTHR43941">
    <property type="entry name" value="STRUCTURAL MAINTENANCE OF CHROMOSOMES PROTEIN 2"/>
    <property type="match status" value="1"/>
</dbReference>
<feature type="region of interest" description="Disordered" evidence="2">
    <location>
        <begin position="1045"/>
        <end position="1065"/>
    </location>
</feature>
<feature type="region of interest" description="Disordered" evidence="2">
    <location>
        <begin position="17"/>
        <end position="43"/>
    </location>
</feature>
<dbReference type="GO" id="GO:0003682">
    <property type="term" value="F:chromatin binding"/>
    <property type="evidence" value="ECO:0007669"/>
    <property type="project" value="TreeGrafter"/>
</dbReference>
<feature type="region of interest" description="Disordered" evidence="2">
    <location>
        <begin position="304"/>
        <end position="326"/>
    </location>
</feature>
<proteinExistence type="predicted"/>
<keyword evidence="1" id="KW-0175">Coiled coil</keyword>
<dbReference type="PANTHER" id="PTHR43941:SF1">
    <property type="entry name" value="STRUCTURAL MAINTENANCE OF CHROMOSOMES PROTEIN 2"/>
    <property type="match status" value="1"/>
</dbReference>
<feature type="coiled-coil region" evidence="1">
    <location>
        <begin position="1081"/>
        <end position="1143"/>
    </location>
</feature>
<feature type="compositionally biased region" description="Basic and acidic residues" evidence="2">
    <location>
        <begin position="309"/>
        <end position="326"/>
    </location>
</feature>
<feature type="compositionally biased region" description="Polar residues" evidence="2">
    <location>
        <begin position="1810"/>
        <end position="1834"/>
    </location>
</feature>
<feature type="compositionally biased region" description="Basic and acidic residues" evidence="2">
    <location>
        <begin position="140"/>
        <end position="150"/>
    </location>
</feature>
<feature type="compositionally biased region" description="Polar residues" evidence="2">
    <location>
        <begin position="933"/>
        <end position="945"/>
    </location>
</feature>
<evidence type="ECO:0000256" key="2">
    <source>
        <dbReference type="SAM" id="MobiDB-lite"/>
    </source>
</evidence>
<feature type="region of interest" description="Disordered" evidence="2">
    <location>
        <begin position="933"/>
        <end position="958"/>
    </location>
</feature>
<evidence type="ECO:0000256" key="1">
    <source>
        <dbReference type="SAM" id="Coils"/>
    </source>
</evidence>
<dbReference type="GO" id="GO:0000785">
    <property type="term" value="C:chromatin"/>
    <property type="evidence" value="ECO:0007669"/>
    <property type="project" value="TreeGrafter"/>
</dbReference>
<organism evidence="3 4">
    <name type="scientific">Kwoniella dendrophila CBS 6074</name>
    <dbReference type="NCBI Taxonomy" id="1295534"/>
    <lineage>
        <taxon>Eukaryota</taxon>
        <taxon>Fungi</taxon>
        <taxon>Dikarya</taxon>
        <taxon>Basidiomycota</taxon>
        <taxon>Agaricomycotina</taxon>
        <taxon>Tremellomycetes</taxon>
        <taxon>Tremellales</taxon>
        <taxon>Cryptococcaceae</taxon>
        <taxon>Kwoniella</taxon>
    </lineage>
</organism>
<feature type="region of interest" description="Disordered" evidence="2">
    <location>
        <begin position="1806"/>
        <end position="1932"/>
    </location>
</feature>
<feature type="region of interest" description="Disordered" evidence="2">
    <location>
        <begin position="1015"/>
        <end position="1034"/>
    </location>
</feature>
<evidence type="ECO:0000313" key="3">
    <source>
        <dbReference type="EMBL" id="WWC91650.1"/>
    </source>
</evidence>
<feature type="coiled-coil region" evidence="1">
    <location>
        <begin position="1626"/>
        <end position="1760"/>
    </location>
</feature>
<feature type="coiled-coil region" evidence="1">
    <location>
        <begin position="1194"/>
        <end position="1597"/>
    </location>
</feature>
<gene>
    <name evidence="3" type="ORF">L201_006596</name>
</gene>
<feature type="compositionally biased region" description="Polar residues" evidence="2">
    <location>
        <begin position="188"/>
        <end position="203"/>
    </location>
</feature>
<protein>
    <recommendedName>
        <fullName evidence="5">Nucleoprotein TPR/MLP1 domain-containing protein</fullName>
    </recommendedName>
</protein>
<feature type="compositionally biased region" description="Low complexity" evidence="2">
    <location>
        <begin position="359"/>
        <end position="370"/>
    </location>
</feature>
<dbReference type="GO" id="GO:0007076">
    <property type="term" value="P:mitotic chromosome condensation"/>
    <property type="evidence" value="ECO:0007669"/>
    <property type="project" value="TreeGrafter"/>
</dbReference>
<dbReference type="EMBL" id="CP144106">
    <property type="protein sequence ID" value="WWC91650.1"/>
    <property type="molecule type" value="Genomic_DNA"/>
</dbReference>
<keyword evidence="4" id="KW-1185">Reference proteome</keyword>